<dbReference type="Proteomes" id="UP000247099">
    <property type="component" value="Unassembled WGS sequence"/>
</dbReference>
<dbReference type="Gene3D" id="1.25.10.10">
    <property type="entry name" value="Leucine-rich Repeat Variant"/>
    <property type="match status" value="1"/>
</dbReference>
<accession>A0A317ZE50</accession>
<dbReference type="InterPro" id="IPR036034">
    <property type="entry name" value="PDZ_sf"/>
</dbReference>
<dbReference type="InterPro" id="IPR008928">
    <property type="entry name" value="6-hairpin_glycosidase_sf"/>
</dbReference>
<comment type="caution">
    <text evidence="3">The sequence shown here is derived from an EMBL/GenBank/DDBJ whole genome shotgun (WGS) entry which is preliminary data.</text>
</comment>
<keyword evidence="1" id="KW-0732">Signal</keyword>
<dbReference type="CDD" id="cd00136">
    <property type="entry name" value="PDZ_canonical"/>
    <property type="match status" value="1"/>
</dbReference>
<dbReference type="EMBL" id="QHJQ01000014">
    <property type="protein sequence ID" value="PXA02952.1"/>
    <property type="molecule type" value="Genomic_DNA"/>
</dbReference>
<dbReference type="InterPro" id="IPR046255">
    <property type="entry name" value="DUF6288"/>
</dbReference>
<dbReference type="PROSITE" id="PS50106">
    <property type="entry name" value="PDZ"/>
    <property type="match status" value="1"/>
</dbReference>
<dbReference type="InterPro" id="IPR011989">
    <property type="entry name" value="ARM-like"/>
</dbReference>
<dbReference type="GO" id="GO:0005975">
    <property type="term" value="P:carbohydrate metabolic process"/>
    <property type="evidence" value="ECO:0007669"/>
    <property type="project" value="InterPro"/>
</dbReference>
<organism evidence="3 4">
    <name type="scientific">Coraliomargarita sinensis</name>
    <dbReference type="NCBI Taxonomy" id="2174842"/>
    <lineage>
        <taxon>Bacteria</taxon>
        <taxon>Pseudomonadati</taxon>
        <taxon>Verrucomicrobiota</taxon>
        <taxon>Opitutia</taxon>
        <taxon>Puniceicoccales</taxon>
        <taxon>Coraliomargaritaceae</taxon>
        <taxon>Coraliomargarita</taxon>
    </lineage>
</organism>
<reference evidence="3 4" key="1">
    <citation type="submission" date="2018-05" db="EMBL/GenBank/DDBJ databases">
        <title>Coraliomargarita sinensis sp. nov., isolated from a marine solar saltern.</title>
        <authorList>
            <person name="Zhou L.Y."/>
        </authorList>
    </citation>
    <scope>NUCLEOTIDE SEQUENCE [LARGE SCALE GENOMIC DNA]</scope>
    <source>
        <strain evidence="3 4">WN38</strain>
    </source>
</reference>
<dbReference type="InterPro" id="IPR001478">
    <property type="entry name" value="PDZ"/>
</dbReference>
<keyword evidence="4" id="KW-1185">Reference proteome</keyword>
<dbReference type="SUPFAM" id="SSF48371">
    <property type="entry name" value="ARM repeat"/>
    <property type="match status" value="1"/>
</dbReference>
<evidence type="ECO:0000259" key="2">
    <source>
        <dbReference type="PROSITE" id="PS50106"/>
    </source>
</evidence>
<feature type="signal peptide" evidence="1">
    <location>
        <begin position="1"/>
        <end position="20"/>
    </location>
</feature>
<dbReference type="Gene3D" id="2.30.42.10">
    <property type="match status" value="1"/>
</dbReference>
<dbReference type="SMART" id="SM00228">
    <property type="entry name" value="PDZ"/>
    <property type="match status" value="1"/>
</dbReference>
<evidence type="ECO:0000313" key="3">
    <source>
        <dbReference type="EMBL" id="PXA02952.1"/>
    </source>
</evidence>
<dbReference type="Pfam" id="PF19805">
    <property type="entry name" value="DUF6288"/>
    <property type="match status" value="1"/>
</dbReference>
<dbReference type="RefSeq" id="WP_110132140.1">
    <property type="nucleotide sequence ID" value="NZ_QHJQ01000014.1"/>
</dbReference>
<dbReference type="AlphaFoldDB" id="A0A317ZE50"/>
<name>A0A317ZE50_9BACT</name>
<dbReference type="InParanoid" id="A0A317ZE50"/>
<dbReference type="SUPFAM" id="SSF48208">
    <property type="entry name" value="Six-hairpin glycosidases"/>
    <property type="match status" value="1"/>
</dbReference>
<gene>
    <name evidence="3" type="ORF">DDZ13_14285</name>
</gene>
<protein>
    <recommendedName>
        <fullName evidence="2">PDZ domain-containing protein</fullName>
    </recommendedName>
</protein>
<sequence>MNRILLAILAISLGSGLAQAKDKYYTEDPLFHFTPDPNAPTNTIGRLGPIGLGLELRKPNFTMHISNVEEGSPAAKTGKLRKGQIIESINGEVLKDIDPRVQLGNLITEIEASDGVVRLMVKDKPKAEASPIEFRIPVLGSYSDTWPMNCAKSEAIVKNMAQYLREADNWGWGAALFLLSTGDPQDLEAVRQRFSGKLDGDNPGFPWPIGYTGIAICEYYLKTGDKSVLPAIQARHDYLLERVYNDSWMGRGGANFNYVAGGHLNAAGLHAVTFLLMARECGVDVDEEFLKNTFRHLYRYAGRGNVAYGDHMPEGGMTDNGKVGKLTFVLQAAANLTPKGEQSIYANARDISATKSFYNTSWLFHGHTGGGIGEFWRGPAMGMVKEKRPSQYRSFMDERRWVYELARTYQGAFGWAAGQNVNYTGVNTGKPNGNYIPLIYTLPRKQLRIFGAPATQYSQTYELPERIWGTAADDAFYSLTPGAYAPGKRMDISHETIPNSASKEIFKRIKANDVTEEVLHAYALHIDQGIRDSTVAQIRKRGWDHIIMKLLRSEDPRGRHSGLMGVGALPKPMSDQVAGILIDMIEDENESWWVVMEALQQLQNASADQLGPHLAAIEKWLNHSDWWLQASAMRAATPLVTDERYYKQLIPAIAELMSTSQRASMPRYFNDIAKQCRKAPRAVQEFAREHFSQAYAQYPEMIAAPGGQDMSNGTNYMLRHAAKAVAQTPGGLDALYAVAKKRFPNASLPHKELYLEADPQRLGPELQESMRKIILEDLIPEYIGKGHHPQSNRGYLMNEATSSEPLDWGFYYREPRMAGLVELYQRAGIDDYNWKDYGPKWTEMTWQYHTFDPPEQKTLGTGTRFREVTVPAGMEDWFKPGFDPRKAGWKSGQQPFGQKNGELVERLRGCGYDFCRCNEPMQTLWKNEAMLMHGKFHFPEFKEGHRYRILVGGMSHVNAGDGFRVYVGGEQMFERERGVGRREGAKPLTYYIDKAWWPNFAQDKTTIAAMSFLRMGQNSSRRHFSIWLQEMKAPPMGRDVILHSATKTPMRSAEWQSLQDTMRNTGEDDGKYVWDGEYVPNPKVQGSWTQLGQVQSIEEFVPGEPIKRNRRARFQEITFMEDGATGDGLVIWSDNMLLDLRKNEALRITPETINGMEYLFIEAGGFNTREGPDWTPPLFVMKRNQG</sequence>
<proteinExistence type="predicted"/>
<dbReference type="InterPro" id="IPR016024">
    <property type="entry name" value="ARM-type_fold"/>
</dbReference>
<dbReference type="SUPFAM" id="SSF50156">
    <property type="entry name" value="PDZ domain-like"/>
    <property type="match status" value="1"/>
</dbReference>
<dbReference type="OrthoDB" id="248184at2"/>
<evidence type="ECO:0000256" key="1">
    <source>
        <dbReference type="SAM" id="SignalP"/>
    </source>
</evidence>
<feature type="chain" id="PRO_5016253087" description="PDZ domain-containing protein" evidence="1">
    <location>
        <begin position="21"/>
        <end position="1186"/>
    </location>
</feature>
<feature type="domain" description="PDZ" evidence="2">
    <location>
        <begin position="48"/>
        <end position="125"/>
    </location>
</feature>
<evidence type="ECO:0000313" key="4">
    <source>
        <dbReference type="Proteomes" id="UP000247099"/>
    </source>
</evidence>